<evidence type="ECO:0000256" key="8">
    <source>
        <dbReference type="ARBA" id="ARBA00022989"/>
    </source>
</evidence>
<evidence type="ECO:0000256" key="3">
    <source>
        <dbReference type="ARBA" id="ARBA00007069"/>
    </source>
</evidence>
<keyword evidence="6 11" id="KW-0500">Molybdenum</keyword>
<sequence>MEEFVKTLLLTGKMAIITTAVLFVFSLPIAYWLAYSKFKGKVIFEALVCMPMVLPPTVLGYYFLLLISPTRGFGKFLNETFDIQLAFTFEGIVIASIIANLPFMIQPLQNGFTALPKSFKEAAYTLGKSRWTTFWRVLLPNIKPSIITGLALTFAHCIGEFGIVLMIGGSIPHETKVASIELYDQVQALNYDLANQYALILFAISFILLMIIFSINKKKTIF</sequence>
<feature type="transmembrane region" description="Helical" evidence="10">
    <location>
        <begin position="14"/>
        <end position="35"/>
    </location>
</feature>
<dbReference type="InterPro" id="IPR011867">
    <property type="entry name" value="ModB_ABC"/>
</dbReference>
<evidence type="ECO:0000256" key="9">
    <source>
        <dbReference type="ARBA" id="ARBA00023136"/>
    </source>
</evidence>
<keyword evidence="4 10" id="KW-0813">Transport</keyword>
<evidence type="ECO:0000259" key="12">
    <source>
        <dbReference type="PROSITE" id="PS50928"/>
    </source>
</evidence>
<evidence type="ECO:0000256" key="7">
    <source>
        <dbReference type="ARBA" id="ARBA00022692"/>
    </source>
</evidence>
<accession>A0A250F154</accession>
<feature type="transmembrane region" description="Helical" evidence="10">
    <location>
        <begin position="42"/>
        <end position="63"/>
    </location>
</feature>
<feature type="transmembrane region" description="Helical" evidence="10">
    <location>
        <begin position="146"/>
        <end position="167"/>
    </location>
</feature>
<evidence type="ECO:0000256" key="10">
    <source>
        <dbReference type="RuleBase" id="RU363032"/>
    </source>
</evidence>
<dbReference type="EMBL" id="CP022383">
    <property type="protein sequence ID" value="ATA78879.1"/>
    <property type="molecule type" value="Genomic_DNA"/>
</dbReference>
<comment type="subcellular location">
    <subcellularLocation>
        <location evidence="2 10">Cell membrane</location>
        <topology evidence="2 10">Multi-pass membrane protein</topology>
    </subcellularLocation>
</comment>
<keyword evidence="7 10" id="KW-0812">Transmembrane</keyword>
<feature type="domain" description="ABC transmembrane type-1" evidence="12">
    <location>
        <begin position="8"/>
        <end position="212"/>
    </location>
</feature>
<feature type="transmembrane region" description="Helical" evidence="10">
    <location>
        <begin position="83"/>
        <end position="103"/>
    </location>
</feature>
<dbReference type="Proteomes" id="UP000217334">
    <property type="component" value="Chromosome"/>
</dbReference>
<dbReference type="InterPro" id="IPR000515">
    <property type="entry name" value="MetI-like"/>
</dbReference>
<dbReference type="PANTHER" id="PTHR30183:SF8">
    <property type="entry name" value="MOLYBDENUM TRANSPORT SYSTEM PERMEASE"/>
    <property type="match status" value="1"/>
</dbReference>
<dbReference type="GeneID" id="78161727"/>
<evidence type="ECO:0000256" key="5">
    <source>
        <dbReference type="ARBA" id="ARBA00022475"/>
    </source>
</evidence>
<dbReference type="Gene3D" id="1.10.3720.10">
    <property type="entry name" value="MetI-like"/>
    <property type="match status" value="1"/>
</dbReference>
<dbReference type="SUPFAM" id="SSF161098">
    <property type="entry name" value="MetI-like"/>
    <property type="match status" value="1"/>
</dbReference>
<dbReference type="CDD" id="cd06261">
    <property type="entry name" value="TM_PBP2"/>
    <property type="match status" value="1"/>
</dbReference>
<keyword evidence="8 10" id="KW-1133">Transmembrane helix</keyword>
<dbReference type="GO" id="GO:0015098">
    <property type="term" value="F:molybdate ion transmembrane transporter activity"/>
    <property type="evidence" value="ECO:0007669"/>
    <property type="project" value="UniProtKB-UniRule"/>
</dbReference>
<dbReference type="InterPro" id="IPR035906">
    <property type="entry name" value="MetI-like_sf"/>
</dbReference>
<dbReference type="Pfam" id="PF00528">
    <property type="entry name" value="BPD_transp_1"/>
    <property type="match status" value="1"/>
</dbReference>
<organism evidence="13 14">
    <name type="scientific">Capnocytophaga sputigena</name>
    <dbReference type="NCBI Taxonomy" id="1019"/>
    <lineage>
        <taxon>Bacteria</taxon>
        <taxon>Pseudomonadati</taxon>
        <taxon>Bacteroidota</taxon>
        <taxon>Flavobacteriia</taxon>
        <taxon>Flavobacteriales</taxon>
        <taxon>Flavobacteriaceae</taxon>
        <taxon>Capnocytophaga</taxon>
    </lineage>
</organism>
<name>A0A250F154_CAPSP</name>
<evidence type="ECO:0000256" key="1">
    <source>
        <dbReference type="ARBA" id="ARBA00002949"/>
    </source>
</evidence>
<evidence type="ECO:0000313" key="14">
    <source>
        <dbReference type="Proteomes" id="UP000217334"/>
    </source>
</evidence>
<keyword evidence="9 10" id="KW-0472">Membrane</keyword>
<comment type="similarity">
    <text evidence="3 11">Belongs to the binding-protein-dependent transport system permease family. CysTW subfamily.</text>
</comment>
<dbReference type="AlphaFoldDB" id="A0A250F154"/>
<comment type="function">
    <text evidence="1 11">Part of the binding-protein-dependent transport system for molybdenum; probably responsible for the translocation of the substrate across the membrane.</text>
</comment>
<proteinExistence type="inferred from homology"/>
<evidence type="ECO:0000256" key="2">
    <source>
        <dbReference type="ARBA" id="ARBA00004651"/>
    </source>
</evidence>
<dbReference type="PROSITE" id="PS50928">
    <property type="entry name" value="ABC_TM1"/>
    <property type="match status" value="1"/>
</dbReference>
<dbReference type="GO" id="GO:0005886">
    <property type="term" value="C:plasma membrane"/>
    <property type="evidence" value="ECO:0007669"/>
    <property type="project" value="UniProtKB-SubCell"/>
</dbReference>
<reference evidence="14" key="1">
    <citation type="submission" date="2017-06" db="EMBL/GenBank/DDBJ databases">
        <title>Capnocytophaga spp. assemblies.</title>
        <authorList>
            <person name="Gulvik C.A."/>
        </authorList>
    </citation>
    <scope>NUCLEOTIDE SEQUENCE [LARGE SCALE GENOMIC DNA]</scope>
    <source>
        <strain evidence="14">H4486</strain>
    </source>
</reference>
<protein>
    <recommendedName>
        <fullName evidence="11">Molybdenum transport system permease</fullName>
    </recommendedName>
</protein>
<keyword evidence="5 11" id="KW-1003">Cell membrane</keyword>
<dbReference type="NCBIfam" id="TIGR02141">
    <property type="entry name" value="modB_ABC"/>
    <property type="match status" value="1"/>
</dbReference>
<feature type="transmembrane region" description="Helical" evidence="10">
    <location>
        <begin position="197"/>
        <end position="215"/>
    </location>
</feature>
<evidence type="ECO:0000256" key="6">
    <source>
        <dbReference type="ARBA" id="ARBA00022505"/>
    </source>
</evidence>
<evidence type="ECO:0000256" key="11">
    <source>
        <dbReference type="RuleBase" id="RU365097"/>
    </source>
</evidence>
<evidence type="ECO:0000313" key="13">
    <source>
        <dbReference type="EMBL" id="ATA78879.1"/>
    </source>
</evidence>
<gene>
    <name evidence="13" type="primary">modB</name>
    <name evidence="13" type="ORF">CGC59_03945</name>
</gene>
<dbReference type="RefSeq" id="WP_095897918.1">
    <property type="nucleotide sequence ID" value="NZ_CP022379.1"/>
</dbReference>
<dbReference type="PANTHER" id="PTHR30183">
    <property type="entry name" value="MOLYBDENUM TRANSPORT SYSTEM PERMEASE PROTEIN MODB"/>
    <property type="match status" value="1"/>
</dbReference>
<evidence type="ECO:0000256" key="4">
    <source>
        <dbReference type="ARBA" id="ARBA00022448"/>
    </source>
</evidence>